<evidence type="ECO:0000256" key="4">
    <source>
        <dbReference type="ARBA" id="ARBA00022679"/>
    </source>
</evidence>
<dbReference type="GO" id="GO:0030170">
    <property type="term" value="F:pyridoxal phosphate binding"/>
    <property type="evidence" value="ECO:0007669"/>
    <property type="project" value="InterPro"/>
</dbReference>
<feature type="compositionally biased region" description="Basic and acidic residues" evidence="6">
    <location>
        <begin position="64"/>
        <end position="73"/>
    </location>
</feature>
<protein>
    <recommendedName>
        <fullName evidence="7">Aminotransferase class I/classII large domain-containing protein</fullName>
    </recommendedName>
</protein>
<dbReference type="GO" id="GO:0006571">
    <property type="term" value="P:tyrosine biosynthetic process"/>
    <property type="evidence" value="ECO:0007669"/>
    <property type="project" value="TreeGrafter"/>
</dbReference>
<dbReference type="EMBL" id="JAANBB010000005">
    <property type="protein sequence ID" value="KAF7557452.1"/>
    <property type="molecule type" value="Genomic_DNA"/>
</dbReference>
<feature type="region of interest" description="Disordered" evidence="6">
    <location>
        <begin position="1"/>
        <end position="80"/>
    </location>
</feature>
<keyword evidence="3" id="KW-0032">Aminotransferase</keyword>
<evidence type="ECO:0000256" key="1">
    <source>
        <dbReference type="ARBA" id="ARBA00001933"/>
    </source>
</evidence>
<keyword evidence="9" id="KW-1185">Reference proteome</keyword>
<dbReference type="Proteomes" id="UP000722485">
    <property type="component" value="Unassembled WGS sequence"/>
</dbReference>
<dbReference type="SUPFAM" id="SSF53383">
    <property type="entry name" value="PLP-dependent transferases"/>
    <property type="match status" value="1"/>
</dbReference>
<dbReference type="CDD" id="cd00609">
    <property type="entry name" value="AAT_like"/>
    <property type="match status" value="1"/>
</dbReference>
<evidence type="ECO:0000256" key="6">
    <source>
        <dbReference type="SAM" id="MobiDB-lite"/>
    </source>
</evidence>
<dbReference type="InterPro" id="IPR004839">
    <property type="entry name" value="Aminotransferase_I/II_large"/>
</dbReference>
<dbReference type="InterPro" id="IPR015424">
    <property type="entry name" value="PyrdxlP-dep_Trfase"/>
</dbReference>
<dbReference type="Gene3D" id="3.40.640.10">
    <property type="entry name" value="Type I PLP-dependent aspartate aminotransferase-like (Major domain)"/>
    <property type="match status" value="1"/>
</dbReference>
<comment type="similarity">
    <text evidence="2">Belongs to the class-I pyridoxal-phosphate-dependent aminotransferase family.</text>
</comment>
<evidence type="ECO:0000313" key="9">
    <source>
        <dbReference type="Proteomes" id="UP000722485"/>
    </source>
</evidence>
<feature type="domain" description="Aminotransferase class I/classII large" evidence="7">
    <location>
        <begin position="163"/>
        <end position="494"/>
    </location>
</feature>
<organism evidence="8 9">
    <name type="scientific">Cylindrodendrum hubeiense</name>
    <dbReference type="NCBI Taxonomy" id="595255"/>
    <lineage>
        <taxon>Eukaryota</taxon>
        <taxon>Fungi</taxon>
        <taxon>Dikarya</taxon>
        <taxon>Ascomycota</taxon>
        <taxon>Pezizomycotina</taxon>
        <taxon>Sordariomycetes</taxon>
        <taxon>Hypocreomycetidae</taxon>
        <taxon>Hypocreales</taxon>
        <taxon>Nectriaceae</taxon>
        <taxon>Cylindrodendrum</taxon>
    </lineage>
</organism>
<accession>A0A9P5LM54</accession>
<gene>
    <name evidence="8" type="ORF">G7Z17_g655</name>
</gene>
<evidence type="ECO:0000259" key="7">
    <source>
        <dbReference type="Pfam" id="PF00155"/>
    </source>
</evidence>
<dbReference type="PANTHER" id="PTHR42790">
    <property type="entry name" value="AMINOTRANSFERASE"/>
    <property type="match status" value="1"/>
</dbReference>
<dbReference type="AlphaFoldDB" id="A0A9P5LM54"/>
<proteinExistence type="inferred from homology"/>
<comment type="caution">
    <text evidence="8">The sequence shown here is derived from an EMBL/GenBank/DDBJ whole genome shotgun (WGS) entry which is preliminary data.</text>
</comment>
<dbReference type="PANTHER" id="PTHR42790:SF21">
    <property type="entry name" value="AROMATIC_AMINOADIPATE AMINOTRANSFERASE 1"/>
    <property type="match status" value="1"/>
</dbReference>
<keyword evidence="5" id="KW-0663">Pyridoxal phosphate</keyword>
<evidence type="ECO:0000256" key="5">
    <source>
        <dbReference type="ARBA" id="ARBA00022898"/>
    </source>
</evidence>
<evidence type="ECO:0000256" key="2">
    <source>
        <dbReference type="ARBA" id="ARBA00007441"/>
    </source>
</evidence>
<name>A0A9P5LM54_9HYPO</name>
<dbReference type="Pfam" id="PF00155">
    <property type="entry name" value="Aminotran_1_2"/>
    <property type="match status" value="1"/>
</dbReference>
<dbReference type="GO" id="GO:0047536">
    <property type="term" value="F:2-aminoadipate transaminase activity"/>
    <property type="evidence" value="ECO:0007669"/>
    <property type="project" value="TreeGrafter"/>
</dbReference>
<evidence type="ECO:0000313" key="8">
    <source>
        <dbReference type="EMBL" id="KAF7557452.1"/>
    </source>
</evidence>
<sequence>MLRARLLKIEQKRARSDPLPQTDAPYTDSFEFKVESSGSKPKARRLDHHFSLDSTEQVSSPLKDSSRSARDPSKPPIITLGTARPAPHFFPWTSLSMEGLPHNHFAKVGADSAPVSMGSINGENAYNLSIAMSYGYSAGSPQVLRFATEHVELVHNPPYDDWECCITCGTTSAMEIAFRVLCNRGDWVLLEGYTYPGTIAAANAQGLRTMGVEMDNDGLSPQHLRSILEGWNESKGRKPSVLYMIPSGQNPTGTSQSAARRKDIYRIAEEHDLYIIEDDPYYFFNLGESLDSEDGPTTPEVFLSRLPPSYLSLDTSGRVLRMDSVSKILAPGIRCGWVTASSQVIGKFVSQTEAGVLSPSGPSQVMVYKLLDETWGHEGLLWWLVHLSAQYRQRRDILFRACQKYLPLEICQCDLPKMGMFLWIQVSLSAHPLAGDRSASDIEDSIYNAALDNGVLVSKGTWFAQCKNQSGYLQFRLTYAAAEEIDLTKAVERFAVAVRAEFQLGETPPV</sequence>
<dbReference type="OrthoDB" id="691673at2759"/>
<dbReference type="GO" id="GO:0009074">
    <property type="term" value="P:aromatic amino acid family catabolic process"/>
    <property type="evidence" value="ECO:0007669"/>
    <property type="project" value="TreeGrafter"/>
</dbReference>
<dbReference type="GO" id="GO:0019878">
    <property type="term" value="P:lysine biosynthetic process via aminoadipic acid"/>
    <property type="evidence" value="ECO:0007669"/>
    <property type="project" value="TreeGrafter"/>
</dbReference>
<comment type="cofactor">
    <cofactor evidence="1">
        <name>pyridoxal 5'-phosphate</name>
        <dbReference type="ChEBI" id="CHEBI:597326"/>
    </cofactor>
</comment>
<dbReference type="InterPro" id="IPR015421">
    <property type="entry name" value="PyrdxlP-dep_Trfase_major"/>
</dbReference>
<evidence type="ECO:0000256" key="3">
    <source>
        <dbReference type="ARBA" id="ARBA00022576"/>
    </source>
</evidence>
<keyword evidence="4" id="KW-0808">Transferase</keyword>
<dbReference type="InterPro" id="IPR050859">
    <property type="entry name" value="Class-I_PLP-dep_aminotransf"/>
</dbReference>
<feature type="compositionally biased region" description="Polar residues" evidence="6">
    <location>
        <begin position="52"/>
        <end position="63"/>
    </location>
</feature>
<feature type="compositionally biased region" description="Basic and acidic residues" evidence="6">
    <location>
        <begin position="7"/>
        <end position="16"/>
    </location>
</feature>
<reference evidence="8" key="1">
    <citation type="submission" date="2020-03" db="EMBL/GenBank/DDBJ databases">
        <title>Draft Genome Sequence of Cylindrodendrum hubeiense.</title>
        <authorList>
            <person name="Buettner E."/>
            <person name="Kellner H."/>
        </authorList>
    </citation>
    <scope>NUCLEOTIDE SEQUENCE</scope>
    <source>
        <strain evidence="8">IHI 201604</strain>
    </source>
</reference>
<dbReference type="GO" id="GO:0008793">
    <property type="term" value="F:aromatic-amino-acid transaminase activity"/>
    <property type="evidence" value="ECO:0007669"/>
    <property type="project" value="TreeGrafter"/>
</dbReference>